<comment type="caution">
    <text evidence="3">The sequence shown here is derived from an EMBL/GenBank/DDBJ whole genome shotgun (WGS) entry which is preliminary data.</text>
</comment>
<feature type="compositionally biased region" description="Basic residues" evidence="1">
    <location>
        <begin position="7"/>
        <end position="28"/>
    </location>
</feature>
<dbReference type="PANTHER" id="PTHR43591:SF24">
    <property type="entry name" value="2-METHOXY-6-POLYPRENYL-1,4-BENZOQUINOL METHYLASE, MITOCHONDRIAL"/>
    <property type="match status" value="1"/>
</dbReference>
<dbReference type="Pfam" id="PF13649">
    <property type="entry name" value="Methyltransf_25"/>
    <property type="match status" value="1"/>
</dbReference>
<dbReference type="InterPro" id="IPR029063">
    <property type="entry name" value="SAM-dependent_MTases_sf"/>
</dbReference>
<dbReference type="SUPFAM" id="SSF53335">
    <property type="entry name" value="S-adenosyl-L-methionine-dependent methyltransferases"/>
    <property type="match status" value="1"/>
</dbReference>
<protein>
    <recommendedName>
        <fullName evidence="2">Methyltransferase domain-containing protein</fullName>
    </recommendedName>
</protein>
<dbReference type="Proteomes" id="UP001500466">
    <property type="component" value="Unassembled WGS sequence"/>
</dbReference>
<dbReference type="Gene3D" id="3.40.50.150">
    <property type="entry name" value="Vaccinia Virus protein VP39"/>
    <property type="match status" value="1"/>
</dbReference>
<feature type="region of interest" description="Disordered" evidence="1">
    <location>
        <begin position="1"/>
        <end position="34"/>
    </location>
</feature>
<sequence length="311" mass="33297">MDERQHPNHHGHAHNHAHNHAHSHGYGRHAHDAAPGSFGDSAGLADLLDLDIEILDACFTDVTARIRKASAEQPPRRLVDLGAGTGAGTLSLLARFPDADATAVDVDPQMLARLAEKAEQRGLGARVRTVQADLDAAWPELGPADVVWASASLHHTADPLRALGEIARVLRPGGLFALLEMDGLPRFLPDDVGFGKPGLEDRCHEAMAKETADHVPHLGADWDTVLATAGYAVVDAHTYDIRLAGADLPEAAGRYARGYLSRVRAGLADALSPDDLAALDRLVAEDGPDSVLRRDDLVIRTTRELRLARPA</sequence>
<accession>A0ABP9IB10</accession>
<evidence type="ECO:0000313" key="3">
    <source>
        <dbReference type="EMBL" id="GAA4993416.1"/>
    </source>
</evidence>
<evidence type="ECO:0000313" key="4">
    <source>
        <dbReference type="Proteomes" id="UP001500466"/>
    </source>
</evidence>
<keyword evidence="4" id="KW-1185">Reference proteome</keyword>
<feature type="domain" description="Methyltransferase" evidence="2">
    <location>
        <begin position="79"/>
        <end position="174"/>
    </location>
</feature>
<dbReference type="EMBL" id="BAABHS010000049">
    <property type="protein sequence ID" value="GAA4993416.1"/>
    <property type="molecule type" value="Genomic_DNA"/>
</dbReference>
<dbReference type="RefSeq" id="WP_345680572.1">
    <property type="nucleotide sequence ID" value="NZ_BAABHS010000049.1"/>
</dbReference>
<gene>
    <name evidence="3" type="ORF">GCM10023205_77600</name>
</gene>
<proteinExistence type="predicted"/>
<name>A0ABP9IB10_9ACTN</name>
<evidence type="ECO:0000256" key="1">
    <source>
        <dbReference type="SAM" id="MobiDB-lite"/>
    </source>
</evidence>
<dbReference type="CDD" id="cd02440">
    <property type="entry name" value="AdoMet_MTases"/>
    <property type="match status" value="1"/>
</dbReference>
<dbReference type="PANTHER" id="PTHR43591">
    <property type="entry name" value="METHYLTRANSFERASE"/>
    <property type="match status" value="1"/>
</dbReference>
<dbReference type="InterPro" id="IPR041698">
    <property type="entry name" value="Methyltransf_25"/>
</dbReference>
<evidence type="ECO:0000259" key="2">
    <source>
        <dbReference type="Pfam" id="PF13649"/>
    </source>
</evidence>
<organism evidence="3 4">
    <name type="scientific">Yinghuangia aomiensis</name>
    <dbReference type="NCBI Taxonomy" id="676205"/>
    <lineage>
        <taxon>Bacteria</taxon>
        <taxon>Bacillati</taxon>
        <taxon>Actinomycetota</taxon>
        <taxon>Actinomycetes</taxon>
        <taxon>Kitasatosporales</taxon>
        <taxon>Streptomycetaceae</taxon>
        <taxon>Yinghuangia</taxon>
    </lineage>
</organism>
<reference evidence="4" key="1">
    <citation type="journal article" date="2019" name="Int. J. Syst. Evol. Microbiol.">
        <title>The Global Catalogue of Microorganisms (GCM) 10K type strain sequencing project: providing services to taxonomists for standard genome sequencing and annotation.</title>
        <authorList>
            <consortium name="The Broad Institute Genomics Platform"/>
            <consortium name="The Broad Institute Genome Sequencing Center for Infectious Disease"/>
            <person name="Wu L."/>
            <person name="Ma J."/>
        </authorList>
    </citation>
    <scope>NUCLEOTIDE SEQUENCE [LARGE SCALE GENOMIC DNA]</scope>
    <source>
        <strain evidence="4">JCM 17986</strain>
    </source>
</reference>